<gene>
    <name evidence="4" type="ORF">IFO69_08865</name>
</gene>
<feature type="domain" description="Response regulatory" evidence="2">
    <location>
        <begin position="5"/>
        <end position="124"/>
    </location>
</feature>
<comment type="caution">
    <text evidence="4">The sequence shown here is derived from an EMBL/GenBank/DDBJ whole genome shotgun (WGS) entry which is preliminary data.</text>
</comment>
<dbReference type="Proteomes" id="UP000647133">
    <property type="component" value="Unassembled WGS sequence"/>
</dbReference>
<dbReference type="RefSeq" id="WP_192009702.1">
    <property type="nucleotide sequence ID" value="NZ_JACYTQ010000002.1"/>
</dbReference>
<dbReference type="InterPro" id="IPR046947">
    <property type="entry name" value="LytR-like"/>
</dbReference>
<reference evidence="4 5" key="1">
    <citation type="submission" date="2020-09" db="EMBL/GenBank/DDBJ databases">
        <title>Echinicola sp. CAU 1574 isolated from sand of Sido Beach.</title>
        <authorList>
            <person name="Kim W."/>
        </authorList>
    </citation>
    <scope>NUCLEOTIDE SEQUENCE [LARGE SCALE GENOMIC DNA]</scope>
    <source>
        <strain evidence="4 5">CAU 1574</strain>
    </source>
</reference>
<dbReference type="SMART" id="SM00448">
    <property type="entry name" value="REC"/>
    <property type="match status" value="1"/>
</dbReference>
<dbReference type="Pfam" id="PF00072">
    <property type="entry name" value="Response_reg"/>
    <property type="match status" value="1"/>
</dbReference>
<dbReference type="Gene3D" id="3.40.50.2300">
    <property type="match status" value="1"/>
</dbReference>
<feature type="domain" description="HTH LytTR-type" evidence="3">
    <location>
        <begin position="206"/>
        <end position="260"/>
    </location>
</feature>
<evidence type="ECO:0000259" key="3">
    <source>
        <dbReference type="PROSITE" id="PS50930"/>
    </source>
</evidence>
<dbReference type="SMART" id="SM00850">
    <property type="entry name" value="LytTR"/>
    <property type="match status" value="1"/>
</dbReference>
<evidence type="ECO:0000259" key="2">
    <source>
        <dbReference type="PROSITE" id="PS50110"/>
    </source>
</evidence>
<dbReference type="InterPro" id="IPR007492">
    <property type="entry name" value="LytTR_DNA-bd_dom"/>
</dbReference>
<dbReference type="Pfam" id="PF04397">
    <property type="entry name" value="LytTR"/>
    <property type="match status" value="1"/>
</dbReference>
<organism evidence="4 5">
    <name type="scientific">Echinicola arenosa</name>
    <dbReference type="NCBI Taxonomy" id="2774144"/>
    <lineage>
        <taxon>Bacteria</taxon>
        <taxon>Pseudomonadati</taxon>
        <taxon>Bacteroidota</taxon>
        <taxon>Cytophagia</taxon>
        <taxon>Cytophagales</taxon>
        <taxon>Cyclobacteriaceae</taxon>
        <taxon>Echinicola</taxon>
    </lineage>
</organism>
<keyword evidence="1" id="KW-0597">Phosphoprotein</keyword>
<dbReference type="PROSITE" id="PS50930">
    <property type="entry name" value="HTH_LYTTR"/>
    <property type="match status" value="1"/>
</dbReference>
<dbReference type="SUPFAM" id="SSF52172">
    <property type="entry name" value="CheY-like"/>
    <property type="match status" value="1"/>
</dbReference>
<proteinExistence type="predicted"/>
<accession>A0ABR9ALZ3</accession>
<dbReference type="PROSITE" id="PS50110">
    <property type="entry name" value="RESPONSE_REGULATORY"/>
    <property type="match status" value="1"/>
</dbReference>
<evidence type="ECO:0000256" key="1">
    <source>
        <dbReference type="PROSITE-ProRule" id="PRU00169"/>
    </source>
</evidence>
<evidence type="ECO:0000313" key="4">
    <source>
        <dbReference type="EMBL" id="MBD8488853.1"/>
    </source>
</evidence>
<dbReference type="PANTHER" id="PTHR37299:SF1">
    <property type="entry name" value="STAGE 0 SPORULATION PROTEIN A HOMOLOG"/>
    <property type="match status" value="1"/>
</dbReference>
<dbReference type="PANTHER" id="PTHR37299">
    <property type="entry name" value="TRANSCRIPTIONAL REGULATOR-RELATED"/>
    <property type="match status" value="1"/>
</dbReference>
<dbReference type="Gene3D" id="2.40.50.1020">
    <property type="entry name" value="LytTr DNA-binding domain"/>
    <property type="match status" value="1"/>
</dbReference>
<dbReference type="InterPro" id="IPR011006">
    <property type="entry name" value="CheY-like_superfamily"/>
</dbReference>
<feature type="modified residue" description="4-aspartylphosphate" evidence="1">
    <location>
        <position position="59"/>
    </location>
</feature>
<dbReference type="InterPro" id="IPR001789">
    <property type="entry name" value="Sig_transdc_resp-reg_receiver"/>
</dbReference>
<keyword evidence="5" id="KW-1185">Reference proteome</keyword>
<name>A0ABR9ALZ3_9BACT</name>
<evidence type="ECO:0000313" key="5">
    <source>
        <dbReference type="Proteomes" id="UP000647133"/>
    </source>
</evidence>
<protein>
    <submittedName>
        <fullName evidence="4">Response regulator transcription factor</fullName>
    </submittedName>
</protein>
<dbReference type="EMBL" id="JACYTQ010000002">
    <property type="protein sequence ID" value="MBD8488853.1"/>
    <property type="molecule type" value="Genomic_DNA"/>
</dbReference>
<sequence length="264" mass="30447">MDPLSIITVDDDLTAHVVFKKLLKKCNIQLSELKQFLSPELFLKDGEARRGNFDLLFLDIEMSPVNGITFLEQLDELISHPKYEVILLTSHENFALEAFKHNVFDYLLKPLCEESLNNCVQKWISQKNKILKSEEVTLLKNLIDLRKHHPSKIAIPCLKGYEIVNVDEIVRCEADGNYSKISVLNHQNKLNVMLVSRKLKDLGHILEEEGFLRVHNSHLINPDHVVRILKEHGGILEMIDGTKVRITKNKNDVFNTIFQKIPRP</sequence>